<keyword evidence="2" id="KW-1133">Transmembrane helix</keyword>
<reference evidence="4" key="1">
    <citation type="journal article" date="2019" name="Int. J. Syst. Evol. Microbiol.">
        <title>The Global Catalogue of Microorganisms (GCM) 10K type strain sequencing project: providing services to taxonomists for standard genome sequencing and annotation.</title>
        <authorList>
            <consortium name="The Broad Institute Genomics Platform"/>
            <consortium name="The Broad Institute Genome Sequencing Center for Infectious Disease"/>
            <person name="Wu L."/>
            <person name="Ma J."/>
        </authorList>
    </citation>
    <scope>NUCLEOTIDE SEQUENCE [LARGE SCALE GENOMIC DNA]</scope>
    <source>
        <strain evidence="4">2902at01</strain>
    </source>
</reference>
<evidence type="ECO:0000313" key="4">
    <source>
        <dbReference type="Proteomes" id="UP001595868"/>
    </source>
</evidence>
<proteinExistence type="predicted"/>
<feature type="compositionally biased region" description="Low complexity" evidence="1">
    <location>
        <begin position="121"/>
        <end position="131"/>
    </location>
</feature>
<gene>
    <name evidence="3" type="ORF">ACFOX0_27840</name>
</gene>
<protein>
    <submittedName>
        <fullName evidence="3">Helix-turn-helix domain-containing protein</fullName>
    </submittedName>
</protein>
<keyword evidence="2" id="KW-0812">Transmembrane</keyword>
<evidence type="ECO:0000256" key="2">
    <source>
        <dbReference type="SAM" id="Phobius"/>
    </source>
</evidence>
<keyword evidence="4" id="KW-1185">Reference proteome</keyword>
<comment type="caution">
    <text evidence="3">The sequence shown here is derived from an EMBL/GenBank/DDBJ whole genome shotgun (WGS) entry which is preliminary data.</text>
</comment>
<evidence type="ECO:0000256" key="1">
    <source>
        <dbReference type="SAM" id="MobiDB-lite"/>
    </source>
</evidence>
<dbReference type="RefSeq" id="WP_377551490.1">
    <property type="nucleotide sequence ID" value="NZ_JBHSBN010000028.1"/>
</dbReference>
<keyword evidence="2" id="KW-0472">Membrane</keyword>
<dbReference type="Pfam" id="PF13560">
    <property type="entry name" value="HTH_31"/>
    <property type="match status" value="1"/>
</dbReference>
<sequence>MFDPTGEGSVSDSIHIDQFAAFLRMLKYRSGRGFEWLGRQARVSGSSVHRYCSGLSVPSDYRVVHSFAKACGASPEEMRSVHRLWALADASRDAIASPSRPNPPTRDLVHAGRISPDTPPAAAVASAAGGSDNSRPGRQAVRRGVVLDGVPRASAPRTGPATPVLSLRHGLLAGAAICVLVGVVGVWALRADGRPGPAGRD</sequence>
<feature type="region of interest" description="Disordered" evidence="1">
    <location>
        <begin position="94"/>
        <end position="139"/>
    </location>
</feature>
<feature type="transmembrane region" description="Helical" evidence="2">
    <location>
        <begin position="170"/>
        <end position="189"/>
    </location>
</feature>
<name>A0ABV8KUP4_9ACTN</name>
<dbReference type="Proteomes" id="UP001595868">
    <property type="component" value="Unassembled WGS sequence"/>
</dbReference>
<organism evidence="3 4">
    <name type="scientific">Micromonospora zhanjiangensis</name>
    <dbReference type="NCBI Taxonomy" id="1522057"/>
    <lineage>
        <taxon>Bacteria</taxon>
        <taxon>Bacillati</taxon>
        <taxon>Actinomycetota</taxon>
        <taxon>Actinomycetes</taxon>
        <taxon>Micromonosporales</taxon>
        <taxon>Micromonosporaceae</taxon>
        <taxon>Micromonospora</taxon>
    </lineage>
</organism>
<accession>A0ABV8KUP4</accession>
<dbReference type="EMBL" id="JBHSBN010000028">
    <property type="protein sequence ID" value="MFC4109728.1"/>
    <property type="molecule type" value="Genomic_DNA"/>
</dbReference>
<evidence type="ECO:0000313" key="3">
    <source>
        <dbReference type="EMBL" id="MFC4109728.1"/>
    </source>
</evidence>